<dbReference type="AlphaFoldDB" id="A0A518KAV8"/>
<keyword evidence="1" id="KW-0472">Membrane</keyword>
<feature type="transmembrane region" description="Helical" evidence="1">
    <location>
        <begin position="180"/>
        <end position="204"/>
    </location>
</feature>
<keyword evidence="3" id="KW-1185">Reference proteome</keyword>
<feature type="transmembrane region" description="Helical" evidence="1">
    <location>
        <begin position="104"/>
        <end position="128"/>
    </location>
</feature>
<keyword evidence="1" id="KW-0812">Transmembrane</keyword>
<sequence length="413" mass="44442">MSETSPADDEPIEESFFERTAAGVVRFIGRSLFTTGMSLVLPQRVAVLAHAGDKRLAPPLSYLTATLFLAGVGVRLHRSHEWAEEVAANQLVSDLRETFSQASLATAAVMTFPSVLIVVALATLLAWAGGVGRCPTRSPLFACCCYAAGFLYAMVAVLVFGSMGLRVALDMELSPFEFDWVNYTAMGLLFFCAGGGMLTVAASLAEESRRAWARVLRYPAAFAATCVAGIACGVALEASFDVEGADAASYEAYRKRDRTGLKIDTIKWTTRRNPAGGPDIVTATLALSNLEAAPLIVPCPEALMATNSDGLRDRSCRPYGPESQVLACSIDKLEGGALLIEPGQTRLFTIEYAPPAELAQPAIQYDQVPYALTYEKPSDLRYFHAEVAELWLPAPLHVRERTATQSDGAPTTR</sequence>
<feature type="transmembrane region" description="Helical" evidence="1">
    <location>
        <begin position="140"/>
        <end position="160"/>
    </location>
</feature>
<dbReference type="Proteomes" id="UP000316426">
    <property type="component" value="Chromosome"/>
</dbReference>
<proteinExistence type="predicted"/>
<name>A0A518KAV8_9BACT</name>
<accession>A0A518KAV8</accession>
<evidence type="ECO:0000256" key="1">
    <source>
        <dbReference type="SAM" id="Phobius"/>
    </source>
</evidence>
<evidence type="ECO:0000313" key="3">
    <source>
        <dbReference type="Proteomes" id="UP000316426"/>
    </source>
</evidence>
<gene>
    <name evidence="2" type="ORF">Spa11_31330</name>
</gene>
<evidence type="ECO:0000313" key="2">
    <source>
        <dbReference type="EMBL" id="QDV74924.1"/>
    </source>
</evidence>
<organism evidence="2 3">
    <name type="scientific">Botrimarina mediterranea</name>
    <dbReference type="NCBI Taxonomy" id="2528022"/>
    <lineage>
        <taxon>Bacteria</taxon>
        <taxon>Pseudomonadati</taxon>
        <taxon>Planctomycetota</taxon>
        <taxon>Planctomycetia</taxon>
        <taxon>Pirellulales</taxon>
        <taxon>Lacipirellulaceae</taxon>
        <taxon>Botrimarina</taxon>
    </lineage>
</organism>
<dbReference type="KEGG" id="bmei:Spa11_31330"/>
<keyword evidence="1" id="KW-1133">Transmembrane helix</keyword>
<feature type="transmembrane region" description="Helical" evidence="1">
    <location>
        <begin position="216"/>
        <end position="236"/>
    </location>
</feature>
<protein>
    <submittedName>
        <fullName evidence="2">Uncharacterized protein</fullName>
    </submittedName>
</protein>
<reference evidence="2 3" key="1">
    <citation type="submission" date="2019-02" db="EMBL/GenBank/DDBJ databases">
        <title>Deep-cultivation of Planctomycetes and their phenomic and genomic characterization uncovers novel biology.</title>
        <authorList>
            <person name="Wiegand S."/>
            <person name="Jogler M."/>
            <person name="Boedeker C."/>
            <person name="Pinto D."/>
            <person name="Vollmers J."/>
            <person name="Rivas-Marin E."/>
            <person name="Kohn T."/>
            <person name="Peeters S.H."/>
            <person name="Heuer A."/>
            <person name="Rast P."/>
            <person name="Oberbeckmann S."/>
            <person name="Bunk B."/>
            <person name="Jeske O."/>
            <person name="Meyerdierks A."/>
            <person name="Storesund J.E."/>
            <person name="Kallscheuer N."/>
            <person name="Luecker S."/>
            <person name="Lage O.M."/>
            <person name="Pohl T."/>
            <person name="Merkel B.J."/>
            <person name="Hornburger P."/>
            <person name="Mueller R.-W."/>
            <person name="Bruemmer F."/>
            <person name="Labrenz M."/>
            <person name="Spormann A.M."/>
            <person name="Op den Camp H."/>
            <person name="Overmann J."/>
            <person name="Amann R."/>
            <person name="Jetten M.S.M."/>
            <person name="Mascher T."/>
            <person name="Medema M.H."/>
            <person name="Devos D.P."/>
            <person name="Kaster A.-K."/>
            <person name="Ovreas L."/>
            <person name="Rohde M."/>
            <person name="Galperin M.Y."/>
            <person name="Jogler C."/>
        </authorList>
    </citation>
    <scope>NUCLEOTIDE SEQUENCE [LARGE SCALE GENOMIC DNA]</scope>
    <source>
        <strain evidence="2 3">Spa11</strain>
    </source>
</reference>
<dbReference type="RefSeq" id="WP_145113757.1">
    <property type="nucleotide sequence ID" value="NZ_CP036349.1"/>
</dbReference>
<dbReference type="EMBL" id="CP036349">
    <property type="protein sequence ID" value="QDV74924.1"/>
    <property type="molecule type" value="Genomic_DNA"/>
</dbReference>